<dbReference type="InterPro" id="IPR051686">
    <property type="entry name" value="Lipoprotein_DolP"/>
</dbReference>
<dbReference type="InterPro" id="IPR014004">
    <property type="entry name" value="Transpt-assoc_nodulatn_dom_bac"/>
</dbReference>
<feature type="domain" description="BON" evidence="1">
    <location>
        <begin position="103"/>
        <end position="171"/>
    </location>
</feature>
<dbReference type="PANTHER" id="PTHR34606">
    <property type="entry name" value="BON DOMAIN-CONTAINING PROTEIN"/>
    <property type="match status" value="1"/>
</dbReference>
<dbReference type="EMBL" id="JAAGSC010000041">
    <property type="protein sequence ID" value="NDY95847.1"/>
    <property type="molecule type" value="Genomic_DNA"/>
</dbReference>
<reference evidence="2 3" key="1">
    <citation type="submission" date="2020-02" db="EMBL/GenBank/DDBJ databases">
        <authorList>
            <person name="Zhang X.-Y."/>
        </authorList>
    </citation>
    <scope>NUCLEOTIDE SEQUENCE [LARGE SCALE GENOMIC DNA]</scope>
    <source>
        <strain evidence="2 3">C33</strain>
    </source>
</reference>
<dbReference type="PROSITE" id="PS50914">
    <property type="entry name" value="BON"/>
    <property type="match status" value="3"/>
</dbReference>
<name>A0A845UWN3_9GAMM</name>
<feature type="domain" description="BON" evidence="1">
    <location>
        <begin position="185"/>
        <end position="253"/>
    </location>
</feature>
<evidence type="ECO:0000313" key="3">
    <source>
        <dbReference type="Proteomes" id="UP000484885"/>
    </source>
</evidence>
<comment type="caution">
    <text evidence="2">The sequence shown here is derived from an EMBL/GenBank/DDBJ whole genome shotgun (WGS) entry which is preliminary data.</text>
</comment>
<organism evidence="2 3">
    <name type="scientific">Wenzhouxiangella limi</name>
    <dbReference type="NCBI Taxonomy" id="2707351"/>
    <lineage>
        <taxon>Bacteria</taxon>
        <taxon>Pseudomonadati</taxon>
        <taxon>Pseudomonadota</taxon>
        <taxon>Gammaproteobacteria</taxon>
        <taxon>Chromatiales</taxon>
        <taxon>Wenzhouxiangellaceae</taxon>
        <taxon>Wenzhouxiangella</taxon>
    </lineage>
</organism>
<dbReference type="Proteomes" id="UP000484885">
    <property type="component" value="Unassembled WGS sequence"/>
</dbReference>
<dbReference type="Gene3D" id="3.30.1340.30">
    <property type="match status" value="3"/>
</dbReference>
<accession>A0A845UWN3</accession>
<feature type="domain" description="BON" evidence="1">
    <location>
        <begin position="18"/>
        <end position="86"/>
    </location>
</feature>
<dbReference type="InterPro" id="IPR007055">
    <property type="entry name" value="BON_dom"/>
</dbReference>
<gene>
    <name evidence="2" type="ORF">G3I74_08915</name>
</gene>
<dbReference type="PANTHER" id="PTHR34606:SF15">
    <property type="entry name" value="BON DOMAIN-CONTAINING PROTEIN"/>
    <property type="match status" value="1"/>
</dbReference>
<dbReference type="SMART" id="SM00749">
    <property type="entry name" value="BON"/>
    <property type="match status" value="3"/>
</dbReference>
<evidence type="ECO:0000259" key="1">
    <source>
        <dbReference type="PROSITE" id="PS50914"/>
    </source>
</evidence>
<protein>
    <submittedName>
        <fullName evidence="2">BON domain-containing protein</fullName>
    </submittedName>
</protein>
<sequence>MLVVPLSLAASDMSDEAAEARIEGRLLMAYALNAHLSTFDFDVDVDRSRAILMGQVEESVQKDLAGEIALDVDGIDEVDNRIQVAGEASEGETAGRSFRQRFEDATTTASVKSKLLWNQNTGGLDIEVSTRDSAVILEGEADSEASKELAERLAGNTDGVRSVDNRIRVTGNASDPSRDAGDVVSDSWITTKVRSTFIFSNVPARSIGIDTTDGVVTLDGEVDNDAAHELAVELASDIRGVREVNADQLRIADDS</sequence>
<proteinExistence type="predicted"/>
<evidence type="ECO:0000313" key="2">
    <source>
        <dbReference type="EMBL" id="NDY95847.1"/>
    </source>
</evidence>
<dbReference type="AlphaFoldDB" id="A0A845UWN3"/>
<dbReference type="Pfam" id="PF04972">
    <property type="entry name" value="BON"/>
    <property type="match status" value="3"/>
</dbReference>
<keyword evidence="3" id="KW-1185">Reference proteome</keyword>